<name>A0ABC8UJH1_9AQUA</name>
<organism evidence="3 4">
    <name type="scientific">Ilex paraguariensis</name>
    <name type="common">yerba mate</name>
    <dbReference type="NCBI Taxonomy" id="185542"/>
    <lineage>
        <taxon>Eukaryota</taxon>
        <taxon>Viridiplantae</taxon>
        <taxon>Streptophyta</taxon>
        <taxon>Embryophyta</taxon>
        <taxon>Tracheophyta</taxon>
        <taxon>Spermatophyta</taxon>
        <taxon>Magnoliopsida</taxon>
        <taxon>eudicotyledons</taxon>
        <taxon>Gunneridae</taxon>
        <taxon>Pentapetalae</taxon>
        <taxon>asterids</taxon>
        <taxon>campanulids</taxon>
        <taxon>Aquifoliales</taxon>
        <taxon>Aquifoliaceae</taxon>
        <taxon>Ilex</taxon>
    </lineage>
</organism>
<feature type="compositionally biased region" description="Polar residues" evidence="2">
    <location>
        <begin position="92"/>
        <end position="103"/>
    </location>
</feature>
<feature type="compositionally biased region" description="Low complexity" evidence="2">
    <location>
        <begin position="62"/>
        <end position="90"/>
    </location>
</feature>
<feature type="region of interest" description="Disordered" evidence="2">
    <location>
        <begin position="1"/>
        <end position="134"/>
    </location>
</feature>
<dbReference type="AlphaFoldDB" id="A0ABC8UJH1"/>
<evidence type="ECO:0000313" key="3">
    <source>
        <dbReference type="EMBL" id="CAK9181161.1"/>
    </source>
</evidence>
<keyword evidence="4" id="KW-1185">Reference proteome</keyword>
<reference evidence="3 4" key="1">
    <citation type="submission" date="2024-02" db="EMBL/GenBank/DDBJ databases">
        <authorList>
            <person name="Vignale AGUSTIN F."/>
            <person name="Sosa J E."/>
            <person name="Modenutti C."/>
        </authorList>
    </citation>
    <scope>NUCLEOTIDE SEQUENCE [LARGE SCALE GENOMIC DNA]</scope>
</reference>
<evidence type="ECO:0000313" key="4">
    <source>
        <dbReference type="Proteomes" id="UP001642360"/>
    </source>
</evidence>
<feature type="region of interest" description="Disordered" evidence="2">
    <location>
        <begin position="384"/>
        <end position="404"/>
    </location>
</feature>
<feature type="compositionally biased region" description="Basic and acidic residues" evidence="2">
    <location>
        <begin position="183"/>
        <end position="192"/>
    </location>
</feature>
<accession>A0ABC8UJH1</accession>
<dbReference type="Proteomes" id="UP001642360">
    <property type="component" value="Unassembled WGS sequence"/>
</dbReference>
<feature type="compositionally biased region" description="Low complexity" evidence="2">
    <location>
        <begin position="299"/>
        <end position="311"/>
    </location>
</feature>
<evidence type="ECO:0008006" key="5">
    <source>
        <dbReference type="Google" id="ProtNLM"/>
    </source>
</evidence>
<dbReference type="InterPro" id="IPR007573">
    <property type="entry name" value="QWRF"/>
</dbReference>
<dbReference type="Pfam" id="PF04484">
    <property type="entry name" value="QWRF"/>
    <property type="match status" value="2"/>
</dbReference>
<dbReference type="PANTHER" id="PTHR31807:SF2">
    <property type="entry name" value="PROTEIN SNOWY COTYLEDON 3"/>
    <property type="match status" value="1"/>
</dbReference>
<proteinExistence type="inferred from homology"/>
<gene>
    <name evidence="3" type="ORF">ILEXP_LOCUS51201</name>
</gene>
<sequence>MMVVAVSEAPSTTHPPQNPRNPKACSQDGSQINPRRPPLLPSEKDNNGIGINPKRPKKKQVPSRYMSPSPSTSNSSVSSSSTTSRRFPSPIVSRNSTPASNTPALGPKRSVSVDRRRPVASRPLTPDLAPKPGNAREMSAATKLLITSTRSLSVSFQGETFSLPISKTKVAPPTPNLSSVRKCTSERRSSTPVRVKVEREGHQVENSKPIDQHLWAGRTRQANPLSRSLECASQKSKFIGSGNVIRALQQSMIDETRRASFDGRLSLDLGNPELLKTISQDPDGNSVNESSVPSDLTASDTDSVSSGSTSGIQECGAVARGRSGPHGIGGSARFWHETNSRLRRLQDPGSPLSMSPGPKRVVPPKLTKFPSDSLLPLPRTMSSPIQASVRPASPSKVVPSFPLRRMPSPSRVRNAVASTISSNLSETPSVLSFAVDVRRRNTGENCVFDAHLLRLQYNRQLQWRFVNARTAAALLVQKRGAEKKLWNTWITISDLRDTVTKKRHRLHLLRQKLKLASILKGQVTCLEDWAFLDKNHSISLLGAIEALKACTLRLPVVGGAIGDIQSLKDAVASAVDAMQAVASSICLTLSKVTCLEDWAFLDKNHSISLLGAIEALKACTLRLPVVGGAIGDIQSLKDAVASAVDAMQAVASSICLTLSKVTCLEDWAFLDKNHSISLLGAIEALKACTLRLPVVGGAIGDIQSLKDAVASAVDAMQAVASSICLTLSKVNLIGLFCRAYFSLDVIIVVNIVNGMLSA</sequence>
<comment type="similarity">
    <text evidence="1">Belongs to the QWRF family.</text>
</comment>
<protein>
    <recommendedName>
        <fullName evidence="5">QWRF motif-containing protein 2</fullName>
    </recommendedName>
</protein>
<evidence type="ECO:0000256" key="1">
    <source>
        <dbReference type="ARBA" id="ARBA00010016"/>
    </source>
</evidence>
<feature type="compositionally biased region" description="Polar residues" evidence="2">
    <location>
        <begin position="277"/>
        <end position="298"/>
    </location>
</feature>
<dbReference type="EMBL" id="CAUOFW020007946">
    <property type="protein sequence ID" value="CAK9181161.1"/>
    <property type="molecule type" value="Genomic_DNA"/>
</dbReference>
<dbReference type="PANTHER" id="PTHR31807">
    <property type="entry name" value="AUGMIN FAMILY MEMBER"/>
    <property type="match status" value="1"/>
</dbReference>
<feature type="region of interest" description="Disordered" evidence="2">
    <location>
        <begin position="277"/>
        <end position="312"/>
    </location>
</feature>
<feature type="region of interest" description="Disordered" evidence="2">
    <location>
        <begin position="170"/>
        <end position="192"/>
    </location>
</feature>
<comment type="caution">
    <text evidence="3">The sequence shown here is derived from an EMBL/GenBank/DDBJ whole genome shotgun (WGS) entry which is preliminary data.</text>
</comment>
<evidence type="ECO:0000256" key="2">
    <source>
        <dbReference type="SAM" id="MobiDB-lite"/>
    </source>
</evidence>